<keyword evidence="1" id="KW-0472">Membrane</keyword>
<dbReference type="Gene3D" id="2.170.270.10">
    <property type="entry name" value="SET domain"/>
    <property type="match status" value="1"/>
</dbReference>
<dbReference type="CDD" id="cd20071">
    <property type="entry name" value="SET_SMYD"/>
    <property type="match status" value="1"/>
</dbReference>
<proteinExistence type="predicted"/>
<protein>
    <submittedName>
        <fullName evidence="3">SET domain-containing protein 5</fullName>
    </submittedName>
</protein>
<dbReference type="STRING" id="5627.A0A1C7M3H7"/>
<dbReference type="InterPro" id="IPR001214">
    <property type="entry name" value="SET_dom"/>
</dbReference>
<dbReference type="OrthoDB" id="265717at2759"/>
<feature type="transmembrane region" description="Helical" evidence="1">
    <location>
        <begin position="40"/>
        <end position="61"/>
    </location>
</feature>
<dbReference type="PANTHER" id="PTHR47332">
    <property type="entry name" value="SET DOMAIN-CONTAINING PROTEIN 5"/>
    <property type="match status" value="1"/>
</dbReference>
<dbReference type="PROSITE" id="PS50280">
    <property type="entry name" value="SET"/>
    <property type="match status" value="1"/>
</dbReference>
<keyword evidence="4" id="KW-1185">Reference proteome</keyword>
<reference evidence="3 4" key="1">
    <citation type="submission" date="2016-03" db="EMBL/GenBank/DDBJ databases">
        <title>Whole genome sequencing of Grifola frondosa 9006-11.</title>
        <authorList>
            <person name="Min B."/>
            <person name="Park H."/>
            <person name="Kim J.-G."/>
            <person name="Cho H."/>
            <person name="Oh Y.-L."/>
            <person name="Kong W.-S."/>
            <person name="Choi I.-G."/>
        </authorList>
    </citation>
    <scope>NUCLEOTIDE SEQUENCE [LARGE SCALE GENOMIC DNA]</scope>
    <source>
        <strain evidence="3 4">9006-11</strain>
    </source>
</reference>
<evidence type="ECO:0000313" key="3">
    <source>
        <dbReference type="EMBL" id="OBZ71328.1"/>
    </source>
</evidence>
<comment type="caution">
    <text evidence="3">The sequence shown here is derived from an EMBL/GenBank/DDBJ whole genome shotgun (WGS) entry which is preliminary data.</text>
</comment>
<dbReference type="InterPro" id="IPR053185">
    <property type="entry name" value="SET_domain_protein"/>
</dbReference>
<dbReference type="PANTHER" id="PTHR47332:SF4">
    <property type="entry name" value="SET DOMAIN-CONTAINING PROTEIN 5"/>
    <property type="match status" value="1"/>
</dbReference>
<evidence type="ECO:0000259" key="2">
    <source>
        <dbReference type="PROSITE" id="PS50280"/>
    </source>
</evidence>
<dbReference type="Proteomes" id="UP000092993">
    <property type="component" value="Unassembled WGS sequence"/>
</dbReference>
<dbReference type="EMBL" id="LUGG01000011">
    <property type="protein sequence ID" value="OBZ71328.1"/>
    <property type="molecule type" value="Genomic_DNA"/>
</dbReference>
<dbReference type="InterPro" id="IPR046341">
    <property type="entry name" value="SET_dom_sf"/>
</dbReference>
<keyword evidence="1" id="KW-1133">Transmembrane helix</keyword>
<dbReference type="OMA" id="DERHETS"/>
<dbReference type="AlphaFoldDB" id="A0A1C7M3H7"/>
<evidence type="ECO:0000256" key="1">
    <source>
        <dbReference type="SAM" id="Phobius"/>
    </source>
</evidence>
<name>A0A1C7M3H7_GRIFR</name>
<accession>A0A1C7M3H7</accession>
<keyword evidence="1" id="KW-0812">Transmembrane</keyword>
<evidence type="ECO:0000313" key="4">
    <source>
        <dbReference type="Proteomes" id="UP000092993"/>
    </source>
</evidence>
<organism evidence="3 4">
    <name type="scientific">Grifola frondosa</name>
    <name type="common">Maitake</name>
    <name type="synonym">Polyporus frondosus</name>
    <dbReference type="NCBI Taxonomy" id="5627"/>
    <lineage>
        <taxon>Eukaryota</taxon>
        <taxon>Fungi</taxon>
        <taxon>Dikarya</taxon>
        <taxon>Basidiomycota</taxon>
        <taxon>Agaricomycotina</taxon>
        <taxon>Agaricomycetes</taxon>
        <taxon>Polyporales</taxon>
        <taxon>Grifolaceae</taxon>
        <taxon>Grifola</taxon>
    </lineage>
</organism>
<sequence length="310" mass="34767">MRQRRNAIESIASGTNKPGIAPEQDFITAVRGQILLGHGLKYICLILLAGGIYYYCAHLLWDDTSKDSFPAPFSVVDIPGKGKGAIAIRDIRQGELILREKPLFIVPSKVSTSPGALLLRSLVNLTQAQRASFYNLSYVKLPSSLDSESSAYGEELALDIFQTNAVAFNSVYSWRESEGVLVIHALKAIKKGDELLTTYTHTKQPRHVRRQYFQDHYGFECHYAMSDLYSRFSTWQHENINGREAIQTANSIWTIGEEEGYWSERGRLAADAAWVAAAHSDPSATQDWAQLAVRWYSYELGGDTGRGWRP</sequence>
<dbReference type="Pfam" id="PF00856">
    <property type="entry name" value="SET"/>
    <property type="match status" value="1"/>
</dbReference>
<feature type="domain" description="SET" evidence="2">
    <location>
        <begin position="71"/>
        <end position="200"/>
    </location>
</feature>
<dbReference type="SUPFAM" id="SSF82199">
    <property type="entry name" value="SET domain"/>
    <property type="match status" value="1"/>
</dbReference>
<gene>
    <name evidence="3" type="primary">set5_1</name>
    <name evidence="3" type="ORF">A0H81_08318</name>
</gene>